<keyword evidence="2 5" id="KW-0808">Transferase</keyword>
<dbReference type="EC" id="2.4.2.52" evidence="5"/>
<dbReference type="Pfam" id="PF01874">
    <property type="entry name" value="CitG"/>
    <property type="match status" value="1"/>
</dbReference>
<dbReference type="InterPro" id="IPR002736">
    <property type="entry name" value="CitG"/>
</dbReference>
<evidence type="ECO:0000256" key="3">
    <source>
        <dbReference type="ARBA" id="ARBA00022741"/>
    </source>
</evidence>
<dbReference type="PANTHER" id="PTHR30201:SF2">
    <property type="entry name" value="2-(5''-TRIPHOSPHORIBOSYL)-3'-DEPHOSPHOCOENZYME-A SYNTHASE"/>
    <property type="match status" value="1"/>
</dbReference>
<dbReference type="HAMAP" id="MF_01883">
    <property type="entry name" value="MdcB"/>
    <property type="match status" value="1"/>
</dbReference>
<dbReference type="Gene3D" id="1.10.4200.10">
    <property type="entry name" value="Triphosphoribosyl-dephospho-CoA protein"/>
    <property type="match status" value="2"/>
</dbReference>
<proteinExistence type="inferred from homology"/>
<dbReference type="InterPro" id="IPR017555">
    <property type="entry name" value="TriPribosyl-deP-CoA_syn"/>
</dbReference>
<comment type="catalytic activity">
    <reaction evidence="1 5">
        <text>3'-dephospho-CoA + ATP = 2'-(5''-triphospho-alpha-D-ribosyl)-3'-dephospho-CoA + adenine</text>
        <dbReference type="Rhea" id="RHEA:15117"/>
        <dbReference type="ChEBI" id="CHEBI:16708"/>
        <dbReference type="ChEBI" id="CHEBI:30616"/>
        <dbReference type="ChEBI" id="CHEBI:57328"/>
        <dbReference type="ChEBI" id="CHEBI:61378"/>
        <dbReference type="EC" id="2.4.2.52"/>
    </reaction>
</comment>
<accession>A0ABT1BG34</accession>
<comment type="caution">
    <text evidence="6">The sequence shown here is derived from an EMBL/GenBank/DDBJ whole genome shotgun (WGS) entry which is preliminary data.</text>
</comment>
<keyword evidence="3 5" id="KW-0547">Nucleotide-binding</keyword>
<gene>
    <name evidence="5" type="primary">mdcB</name>
    <name evidence="6" type="ORF">M0L44_00470</name>
</gene>
<keyword evidence="6" id="KW-0328">Glycosyltransferase</keyword>
<organism evidence="6 7">
    <name type="scientific">Ideonella oryzae</name>
    <dbReference type="NCBI Taxonomy" id="2937441"/>
    <lineage>
        <taxon>Bacteria</taxon>
        <taxon>Pseudomonadati</taxon>
        <taxon>Pseudomonadota</taxon>
        <taxon>Betaproteobacteria</taxon>
        <taxon>Burkholderiales</taxon>
        <taxon>Sphaerotilaceae</taxon>
        <taxon>Ideonella</taxon>
    </lineage>
</organism>
<sequence>MRPLPAERLSAPGLRAPHPAAGPALAAIGRAATLALHDELALHPKPGLVSYVDTGSHQDMDAGTFLRSLFALRHAYPRLATLGFEGAGWAALQACGIQAERRMLVATGGINTHRGAIFNLGLLCAAAGWRLAQGLALTPAGLRHTLQTVWGPALVDRARLTPPSHGGAAVRAHGLRGANEEAAAGMPVLFDVAWPALQQALAAGWGWDAARAQCLLAVMAVLDDTNLAHRGGLAGLREAQAMSQAFLADGGMGQNDAWARLAALHRHFVARRWSPGGAADLLAAACWLQRVCAGGPPR</sequence>
<evidence type="ECO:0000313" key="7">
    <source>
        <dbReference type="Proteomes" id="UP001204851"/>
    </source>
</evidence>
<keyword evidence="7" id="KW-1185">Reference proteome</keyword>
<reference evidence="6 7" key="1">
    <citation type="submission" date="2022-06" db="EMBL/GenBank/DDBJ databases">
        <title>Ideonella sp. NS12-5 Genome sequencing and assembly.</title>
        <authorList>
            <person name="Jung Y."/>
        </authorList>
    </citation>
    <scope>NUCLEOTIDE SEQUENCE [LARGE SCALE GENOMIC DNA]</scope>
    <source>
        <strain evidence="6 7">NS12-5</strain>
    </source>
</reference>
<comment type="similarity">
    <text evidence="5">Belongs to the CitG/MdcB family.</text>
</comment>
<dbReference type="EMBL" id="JAMXMC010000001">
    <property type="protein sequence ID" value="MCO5975195.1"/>
    <property type="molecule type" value="Genomic_DNA"/>
</dbReference>
<dbReference type="RefSeq" id="WP_252767648.1">
    <property type="nucleotide sequence ID" value="NZ_JAMXMC010000001.1"/>
</dbReference>
<comment type="function">
    <text evidence="5">Involved in the formation of 2-(5''-phosphoribosyl)-3'-dephosphocoenzyme-A, the prosthetic group of the acyl-carrier protein of the malonate decarboxylase.</text>
</comment>
<evidence type="ECO:0000256" key="4">
    <source>
        <dbReference type="ARBA" id="ARBA00022840"/>
    </source>
</evidence>
<name>A0ABT1BG34_9BURK</name>
<evidence type="ECO:0000256" key="1">
    <source>
        <dbReference type="ARBA" id="ARBA00001210"/>
    </source>
</evidence>
<dbReference type="GO" id="GO:0016757">
    <property type="term" value="F:glycosyltransferase activity"/>
    <property type="evidence" value="ECO:0007669"/>
    <property type="project" value="UniProtKB-KW"/>
</dbReference>
<keyword evidence="4 5" id="KW-0067">ATP-binding</keyword>
<dbReference type="PANTHER" id="PTHR30201">
    <property type="entry name" value="TRIPHOSPHORIBOSYL-DEPHOSPHO-COA SYNTHASE"/>
    <property type="match status" value="1"/>
</dbReference>
<evidence type="ECO:0000256" key="2">
    <source>
        <dbReference type="ARBA" id="ARBA00022679"/>
    </source>
</evidence>
<dbReference type="Proteomes" id="UP001204851">
    <property type="component" value="Unassembled WGS sequence"/>
</dbReference>
<evidence type="ECO:0000256" key="5">
    <source>
        <dbReference type="HAMAP-Rule" id="MF_01883"/>
    </source>
</evidence>
<protein>
    <recommendedName>
        <fullName evidence="5">Probable 2-(5''-triphosphoribosyl)-3'-dephosphocoenzyme-A synthase</fullName>
        <shortName evidence="5">2-(5''-triphosphoribosyl)-3'-dephospho-CoA synthase</shortName>
        <ecNumber evidence="5">2.4.2.52</ecNumber>
    </recommendedName>
</protein>
<evidence type="ECO:0000313" key="6">
    <source>
        <dbReference type="EMBL" id="MCO5975195.1"/>
    </source>
</evidence>
<dbReference type="GO" id="GO:0046917">
    <property type="term" value="F:triphosphoribosyl-dephospho-CoA synthase activity"/>
    <property type="evidence" value="ECO:0007669"/>
    <property type="project" value="UniProtKB-EC"/>
</dbReference>